<dbReference type="PANTHER" id="PTHR43685:SF2">
    <property type="entry name" value="GLYCOSYLTRANSFERASE 2-LIKE DOMAIN-CONTAINING PROTEIN"/>
    <property type="match status" value="1"/>
</dbReference>
<dbReference type="SUPFAM" id="SSF53448">
    <property type="entry name" value="Nucleotide-diphospho-sugar transferases"/>
    <property type="match status" value="2"/>
</dbReference>
<dbReference type="Gene3D" id="3.90.550.10">
    <property type="entry name" value="Spore Coat Polysaccharide Biosynthesis Protein SpsA, Chain A"/>
    <property type="match status" value="2"/>
</dbReference>
<keyword evidence="2" id="KW-0808">Transferase</keyword>
<organism evidence="2 3">
    <name type="scientific">Halomonas citrativorans</name>
    <dbReference type="NCBI Taxonomy" id="2742612"/>
    <lineage>
        <taxon>Bacteria</taxon>
        <taxon>Pseudomonadati</taxon>
        <taxon>Pseudomonadota</taxon>
        <taxon>Gammaproteobacteria</taxon>
        <taxon>Oceanospirillales</taxon>
        <taxon>Halomonadaceae</taxon>
        <taxon>Halomonas</taxon>
    </lineage>
</organism>
<feature type="domain" description="Glycosyltransferase 2-like" evidence="1">
    <location>
        <begin position="776"/>
        <end position="880"/>
    </location>
</feature>
<dbReference type="EMBL" id="FUKM01000022">
    <property type="protein sequence ID" value="SJN11495.1"/>
    <property type="molecule type" value="Genomic_DNA"/>
</dbReference>
<evidence type="ECO:0000313" key="2">
    <source>
        <dbReference type="EMBL" id="SJN11495.1"/>
    </source>
</evidence>
<evidence type="ECO:0000259" key="1">
    <source>
        <dbReference type="Pfam" id="PF00535"/>
    </source>
</evidence>
<dbReference type="InterPro" id="IPR050834">
    <property type="entry name" value="Glycosyltransf_2"/>
</dbReference>
<evidence type="ECO:0000313" key="3">
    <source>
        <dbReference type="Proteomes" id="UP000196331"/>
    </source>
</evidence>
<dbReference type="GO" id="GO:0016740">
    <property type="term" value="F:transferase activity"/>
    <property type="evidence" value="ECO:0007669"/>
    <property type="project" value="UniProtKB-KW"/>
</dbReference>
<dbReference type="InterPro" id="IPR007739">
    <property type="entry name" value="RgpF"/>
</dbReference>
<sequence length="1038" mass="116222">MSNAKRALLLDSGLFDETWYVQRYPDASFSQLSPLDHFVNYGWALGRCPGPHFDTDAYRTRYPDISNSGLDPLMHYLCHGCHEGRLKLAGDSNVEPASRLAVVAHAYHLDLIAPLGDRLALLSEPFDLFITTPHASDTKEVVALQRRFSGAQVVNCPNQGRDIAPFFSLLPRLQGYELCLKLHTKQGVTPVAQQWREALISSVLPSREGVRRLVTRLRRDSRLQLAGPKRLFMSQQAMRFGNENWLTRIAKPLGVPLESDWGFLAGSMFWCRPQALLPLAQEVAQHQFEPETGKQDGELAHALERLVGGVIQPQEGQVLLLELASSGEFSIAPYQSHMPLERTMPSRLLAAPITSADVSQNESSLRITGDLNLDSSNAIRGWLASLVNPAPREVIIRIDGVRDIKTSANHFRADLRANGLHQGRHAFDVYPPVELLDDQQHSIELLDAETGECIASKKVRWAFERSFSDFSGYLAHTLVNPYVAQPFREADKRCFAAMENVARILVEHTQVLTEPPLVSVIMPCFNRLDTIEEAVNSVLAQSYARIELILIDDGSEDGTAQWCERCANTNPQVNALLLSQNGGVSAARNRGLEAAQGEYIMYLDSDNRWDTRYVAAMVGAFKKLPHAEALYSGLYRYHGDSETPAGVMFGPLNRSLLFNRNYVDLNTFVHTREAWQRLGGFDEALPRYVDWDLVRRYALDAVLYSVPVILTHYFIDKASNSLTNNQQYLSYLEAVREKTGATYAAKPRQTQAAVTDNSVTGTPQAEVATLERGVAVVIPSYESRDDLQECLESLYALNLGASLEIIVVDNNSSPAVCEFIRQESDGERIKAVFNDANFGFTHAVNLGIHAAKADHDIVLLNNDSLVTPGAFEAMQHAAYSLPECGLVVPQQVLLGGTKTLNDHVPYADASYPCDVNISKHHANVHHVPLFHDGRTLEITFAPFFCVYIPRHVYREAGDLDAQYGRHYRSDRIYCDVVRHILGLRIYHVSDALIYHKLQKSTDELAGKKESEFDIMFKKNRWDPANKMRLDFVDAPWDI</sequence>
<accession>A0A1R4HVD5</accession>
<dbReference type="InterPro" id="IPR001173">
    <property type="entry name" value="Glyco_trans_2-like"/>
</dbReference>
<dbReference type="RefSeq" id="WP_087107162.1">
    <property type="nucleotide sequence ID" value="NZ_FUKM01000022.1"/>
</dbReference>
<dbReference type="OrthoDB" id="9816424at2"/>
<reference evidence="2 3" key="1">
    <citation type="submission" date="2017-02" db="EMBL/GenBank/DDBJ databases">
        <authorList>
            <person name="Dridi B."/>
        </authorList>
    </citation>
    <scope>NUCLEOTIDE SEQUENCE [LARGE SCALE GENOMIC DNA]</scope>
    <source>
        <strain evidence="2 3">JB380</strain>
    </source>
</reference>
<name>A0A1R4HVD5_9GAMM</name>
<dbReference type="AlphaFoldDB" id="A0A1R4HVD5"/>
<feature type="domain" description="Glycosyltransferase 2-like" evidence="1">
    <location>
        <begin position="519"/>
        <end position="643"/>
    </location>
</feature>
<dbReference type="Pfam" id="PF00535">
    <property type="entry name" value="Glycos_transf_2"/>
    <property type="match status" value="2"/>
</dbReference>
<gene>
    <name evidence="2" type="ORF">CZ787_06055</name>
</gene>
<dbReference type="Proteomes" id="UP000196331">
    <property type="component" value="Unassembled WGS sequence"/>
</dbReference>
<dbReference type="InterPro" id="IPR029044">
    <property type="entry name" value="Nucleotide-diphossugar_trans"/>
</dbReference>
<dbReference type="PANTHER" id="PTHR43685">
    <property type="entry name" value="GLYCOSYLTRANSFERASE"/>
    <property type="match status" value="1"/>
</dbReference>
<comment type="caution">
    <text evidence="2">The sequence shown here is derived from an EMBL/GenBank/DDBJ whole genome shotgun (WGS) entry which is preliminary data.</text>
</comment>
<proteinExistence type="predicted"/>
<protein>
    <submittedName>
        <fullName evidence="2">Probable glycosyl transferase</fullName>
    </submittedName>
</protein>
<dbReference type="Pfam" id="PF05045">
    <property type="entry name" value="RgpF"/>
    <property type="match status" value="1"/>
</dbReference>